<accession>A0A1T4LKB3</accession>
<dbReference type="STRING" id="413434.SAMN04488132_102529"/>
<dbReference type="InterPro" id="IPR013320">
    <property type="entry name" value="ConA-like_dom_sf"/>
</dbReference>
<dbReference type="SUPFAM" id="SSF49899">
    <property type="entry name" value="Concanavalin A-like lectins/glucanases"/>
    <property type="match status" value="1"/>
</dbReference>
<gene>
    <name evidence="1" type="ORF">SAMN04488132_102529</name>
</gene>
<dbReference type="OrthoDB" id="9814380at2"/>
<dbReference type="Gene3D" id="2.60.120.200">
    <property type="match status" value="1"/>
</dbReference>
<dbReference type="GO" id="GO:0005975">
    <property type="term" value="P:carbohydrate metabolic process"/>
    <property type="evidence" value="ECO:0007669"/>
    <property type="project" value="UniProtKB-ARBA"/>
</dbReference>
<protein>
    <submittedName>
        <fullName evidence="1">Concanavalin A-like lectin/glucanases superfamily protein</fullName>
    </submittedName>
</protein>
<keyword evidence="1" id="KW-0430">Lectin</keyword>
<reference evidence="1 2" key="1">
    <citation type="submission" date="2017-02" db="EMBL/GenBank/DDBJ databases">
        <authorList>
            <person name="Peterson S.W."/>
        </authorList>
    </citation>
    <scope>NUCLEOTIDE SEQUENCE [LARGE SCALE GENOMIC DNA]</scope>
    <source>
        <strain evidence="1 2">DSM 22335</strain>
    </source>
</reference>
<keyword evidence="2" id="KW-1185">Reference proteome</keyword>
<dbReference type="GO" id="GO:0030246">
    <property type="term" value="F:carbohydrate binding"/>
    <property type="evidence" value="ECO:0007669"/>
    <property type="project" value="UniProtKB-KW"/>
</dbReference>
<dbReference type="AlphaFoldDB" id="A0A1T4LKB3"/>
<organism evidence="1 2">
    <name type="scientific">Sediminibacterium ginsengisoli</name>
    <dbReference type="NCBI Taxonomy" id="413434"/>
    <lineage>
        <taxon>Bacteria</taxon>
        <taxon>Pseudomonadati</taxon>
        <taxon>Bacteroidota</taxon>
        <taxon>Chitinophagia</taxon>
        <taxon>Chitinophagales</taxon>
        <taxon>Chitinophagaceae</taxon>
        <taxon>Sediminibacterium</taxon>
    </lineage>
</organism>
<dbReference type="Pfam" id="PF13385">
    <property type="entry name" value="Laminin_G_3"/>
    <property type="match status" value="1"/>
</dbReference>
<dbReference type="RefSeq" id="WP_078830461.1">
    <property type="nucleotide sequence ID" value="NZ_FUWH01000002.1"/>
</dbReference>
<evidence type="ECO:0000313" key="2">
    <source>
        <dbReference type="Proteomes" id="UP000190888"/>
    </source>
</evidence>
<evidence type="ECO:0000313" key="1">
    <source>
        <dbReference type="EMBL" id="SJZ54864.1"/>
    </source>
</evidence>
<dbReference type="EMBL" id="FUWH01000002">
    <property type="protein sequence ID" value="SJZ54864.1"/>
    <property type="molecule type" value="Genomic_DNA"/>
</dbReference>
<dbReference type="Proteomes" id="UP000190888">
    <property type="component" value="Unassembled WGS sequence"/>
</dbReference>
<sequence length="303" mass="32858">MKIISTHTSLNICGMAIIAACMFTSCKKDGNPNNLPSVSAGDYAGKIDGYNSSEEIYPKNLVAYWSFDGNKTEKFSNTAPTASANDAIVDGGVRGQALSLNAGYVYYSTQFQKFKTDSLKSFTVSSWVQILNNGSKKTMVFQLARPGVFNGNINFVLETNTKPATDLNNLTIHPTFTAANGGTQDNLNTATSSDTYKSPKIGLDKWTHLVITYDGVANNLQIWADGVKVGTTAYQNRGSNFFKSFEPSEVIIGSNYNGIPGKEVSTDVSFAPMTGRIDEIRVYNICLPDAHIKALYNLGVAKK</sequence>
<dbReference type="PROSITE" id="PS51257">
    <property type="entry name" value="PROKAR_LIPOPROTEIN"/>
    <property type="match status" value="1"/>
</dbReference>
<name>A0A1T4LKB3_9BACT</name>
<proteinExistence type="predicted"/>
<dbReference type="GO" id="GO:0004553">
    <property type="term" value="F:hydrolase activity, hydrolyzing O-glycosyl compounds"/>
    <property type="evidence" value="ECO:0007669"/>
    <property type="project" value="UniProtKB-ARBA"/>
</dbReference>